<dbReference type="GO" id="GO:0016301">
    <property type="term" value="F:kinase activity"/>
    <property type="evidence" value="ECO:0007669"/>
    <property type="project" value="InterPro"/>
</dbReference>
<dbReference type="GO" id="GO:0008829">
    <property type="term" value="F:dCTP deaminase activity"/>
    <property type="evidence" value="ECO:0007669"/>
    <property type="project" value="InterPro"/>
</dbReference>
<evidence type="ECO:0000256" key="2">
    <source>
        <dbReference type="ARBA" id="ARBA00023080"/>
    </source>
</evidence>
<evidence type="ECO:0000313" key="5">
    <source>
        <dbReference type="Proteomes" id="UP000199360"/>
    </source>
</evidence>
<evidence type="ECO:0000256" key="1">
    <source>
        <dbReference type="ARBA" id="ARBA00022801"/>
    </source>
</evidence>
<dbReference type="Proteomes" id="UP000199360">
    <property type="component" value="Unassembled WGS sequence"/>
</dbReference>
<name>A0A1C5JP59_9ACTN</name>
<dbReference type="SUPFAM" id="SSF56059">
    <property type="entry name" value="Glutathione synthetase ATP-binding domain-like"/>
    <property type="match status" value="1"/>
</dbReference>
<protein>
    <submittedName>
        <fullName evidence="4">Deoxycytidine triphosphate deaminase</fullName>
    </submittedName>
</protein>
<proteinExistence type="predicted"/>
<dbReference type="GO" id="GO:0005524">
    <property type="term" value="F:ATP binding"/>
    <property type="evidence" value="ECO:0007669"/>
    <property type="project" value="InterPro"/>
</dbReference>
<dbReference type="PANTHER" id="PTHR43615:SF1">
    <property type="entry name" value="PPDK_N DOMAIN-CONTAINING PROTEIN"/>
    <property type="match status" value="1"/>
</dbReference>
<dbReference type="Gene3D" id="3.30.470.20">
    <property type="entry name" value="ATP-grasp fold, B domain"/>
    <property type="match status" value="1"/>
</dbReference>
<dbReference type="PANTHER" id="PTHR43615">
    <property type="entry name" value="PHOSPHOENOLPYRUVATE SYNTHASE-RELATED"/>
    <property type="match status" value="1"/>
</dbReference>
<dbReference type="InterPro" id="IPR051549">
    <property type="entry name" value="PEP_Utilizing_Enz"/>
</dbReference>
<dbReference type="InterPro" id="IPR036637">
    <property type="entry name" value="Phosphohistidine_dom_sf"/>
</dbReference>
<dbReference type="STRING" id="745366.GA0070213_112171"/>
<dbReference type="Pfam" id="PF22769">
    <property type="entry name" value="DCD"/>
    <property type="match status" value="1"/>
</dbReference>
<keyword evidence="5" id="KW-1185">Reference proteome</keyword>
<evidence type="ECO:0000313" key="4">
    <source>
        <dbReference type="EMBL" id="SCG72350.1"/>
    </source>
</evidence>
<dbReference type="EMBL" id="FMDM01000012">
    <property type="protein sequence ID" value="SCG72350.1"/>
    <property type="molecule type" value="Genomic_DNA"/>
</dbReference>
<dbReference type="InterPro" id="IPR036157">
    <property type="entry name" value="dUTPase-like_sf"/>
</dbReference>
<dbReference type="GO" id="GO:0006229">
    <property type="term" value="P:dUTP biosynthetic process"/>
    <property type="evidence" value="ECO:0007669"/>
    <property type="project" value="InterPro"/>
</dbReference>
<dbReference type="SUPFAM" id="SSF52009">
    <property type="entry name" value="Phosphohistidine domain"/>
    <property type="match status" value="1"/>
</dbReference>
<dbReference type="CDD" id="cd07557">
    <property type="entry name" value="trimeric_dUTPase"/>
    <property type="match status" value="1"/>
</dbReference>
<feature type="domain" description="Pyruvate phosphate dikinase AMP/ATP-binding" evidence="3">
    <location>
        <begin position="191"/>
        <end position="393"/>
    </location>
</feature>
<dbReference type="RefSeq" id="WP_091068096.1">
    <property type="nucleotide sequence ID" value="NZ_FMDM01000012.1"/>
</dbReference>
<evidence type="ECO:0000259" key="3">
    <source>
        <dbReference type="Pfam" id="PF01326"/>
    </source>
</evidence>
<dbReference type="OrthoDB" id="9780956at2"/>
<keyword evidence="1" id="KW-0378">Hydrolase</keyword>
<dbReference type="SUPFAM" id="SSF51283">
    <property type="entry name" value="dUTPase-like"/>
    <property type="match status" value="1"/>
</dbReference>
<sequence length="828" mass="88472">MILTGPEISREQATGRIVISPFTPEQVNPNSYNFRLGRRLRVYVAAELDPRRPNEFTEIDIPDEGHVLEPGRLYLAHTEEVLGSEFYAPTFAARSSVARLGLFINLSACLGDIGFVGQWTLQLYAVHRVRVYPGMNIGQMMWWRPAGEIALYDGKYQSSAGPRSSDIHLDLDRQIARGRFPGLRTRVEAGTVGNKFARLAWASSRVPVPEAFAVPATELTAAVPADAMRRLQQVFEELRATIGSSFLESTAELADIAGGLRMPPAAREMLRTRLTDVFGPEPSARFAVRSSGLAEDSAQASYAGAHLTTLGVTGVDEVIEAVEAGWRSYYAAPAVSARVRAGDFDPQPRLAVVVQRMVDARLAGVAMTGLTGDPERVDVEYREGLGDVLVAGADAALRGNDLAAVPTAHRPVLARVHELVGALRAELGEDVDVEWAADDADVYVLQVRPVTATVSRRSSAGPAVEVVRLYTEDPPAGADLQEVSDVYAGYVAKRGPAYRLAAAQEVPTAPGWLFGFNAEGLAGEAGAMALKQALSVGSAAECVLDLGGNLRQIIVDKDEVAARLAEVAEPGHVRYAVVRDFLRGDLGFISRLSGDGMVVEYTPEGLLALNRGTAGAQRVVVRDLAVGLEVPGNVEAPAQAAGLVRHLPTIARMTSAMQEWTGPVTVEWVYALGQPYFVDFSALHGDVQLLAADDETISAGVAHGPVLRLDDAADDEWLRRLSIGPAVSIDRSRDVTDHEGLARILGRVAASPEPAIVYARRPYAVLAVLIGQVAGFVFEEASALCHLAILLREARVPAAVTTVPHAAAATAVVSNGSVTLRRVRGGNA</sequence>
<accession>A0A1C5JP59</accession>
<dbReference type="Gene3D" id="2.70.40.10">
    <property type="match status" value="1"/>
</dbReference>
<dbReference type="AlphaFoldDB" id="A0A1C5JP59"/>
<dbReference type="InterPro" id="IPR033704">
    <property type="entry name" value="dUTPase_trimeric"/>
</dbReference>
<dbReference type="Gene3D" id="3.30.1490.20">
    <property type="entry name" value="ATP-grasp fold, A domain"/>
    <property type="match status" value="1"/>
</dbReference>
<gene>
    <name evidence="4" type="ORF">GA0070213_112171</name>
</gene>
<keyword evidence="2" id="KW-0546">Nucleotide metabolism</keyword>
<dbReference type="InterPro" id="IPR011962">
    <property type="entry name" value="dCTP_deaminase"/>
</dbReference>
<dbReference type="Pfam" id="PF01326">
    <property type="entry name" value="PPDK_N"/>
    <property type="match status" value="1"/>
</dbReference>
<organism evidence="4 5">
    <name type="scientific">Micromonospora humi</name>
    <dbReference type="NCBI Taxonomy" id="745366"/>
    <lineage>
        <taxon>Bacteria</taxon>
        <taxon>Bacillati</taxon>
        <taxon>Actinomycetota</taxon>
        <taxon>Actinomycetes</taxon>
        <taxon>Micromonosporales</taxon>
        <taxon>Micromonosporaceae</taxon>
        <taxon>Micromonospora</taxon>
    </lineage>
</organism>
<reference evidence="5" key="1">
    <citation type="submission" date="2016-06" db="EMBL/GenBank/DDBJ databases">
        <authorList>
            <person name="Varghese N."/>
            <person name="Submissions Spin"/>
        </authorList>
    </citation>
    <scope>NUCLEOTIDE SEQUENCE [LARGE SCALE GENOMIC DNA]</scope>
    <source>
        <strain evidence="5">DSM 45647</strain>
    </source>
</reference>
<dbReference type="InterPro" id="IPR002192">
    <property type="entry name" value="PPDK_AMP/ATP-bd"/>
</dbReference>
<dbReference type="InterPro" id="IPR013815">
    <property type="entry name" value="ATP_grasp_subdomain_1"/>
</dbReference>